<sequence length="314" mass="35972">MDFFERLARDLDISEQDVRGFALTAPNRYKIYRIPKRTSGSRVIAHPSRMLKAYQRLIISYVTELLPVHSCAYAYRQGVGIKDNARVHAKSSYLLKMDLQNFFNSINPSLFFDVVEKVGLEVADRDKWLLTKLLFWSPNKSSSGRLILSVGAPSSPLVSNFIMYPFDIRMSEYCFANGLKYTRYADDITLSTNKRGCLFDLPDYIKGVLANEYQGKLSVNESKTVFSSKAHNRHVTGITITNKGSLSIGRQRKRYISSLIYQFSSDQLDPDDTLHLKGLLSFAFDVEPDLRRRFEKKYTSKVIHQILTCEKGND</sequence>
<keyword evidence="7" id="KW-0051">Antiviral defense</keyword>
<keyword evidence="5" id="KW-0460">Magnesium</keyword>
<dbReference type="Pfam" id="PF00078">
    <property type="entry name" value="RVT_1"/>
    <property type="match status" value="1"/>
</dbReference>
<keyword evidence="2" id="KW-0808">Transferase</keyword>
<keyword evidence="3" id="KW-0548">Nucleotidyltransferase</keyword>
<evidence type="ECO:0000313" key="12">
    <source>
        <dbReference type="Proteomes" id="UP000295793"/>
    </source>
</evidence>
<comment type="catalytic activity">
    <reaction evidence="9">
        <text>DNA(n) + a 2'-deoxyribonucleoside 5'-triphosphate = DNA(n+1) + diphosphate</text>
        <dbReference type="Rhea" id="RHEA:22508"/>
        <dbReference type="Rhea" id="RHEA-COMP:17339"/>
        <dbReference type="Rhea" id="RHEA-COMP:17340"/>
        <dbReference type="ChEBI" id="CHEBI:33019"/>
        <dbReference type="ChEBI" id="CHEBI:61560"/>
        <dbReference type="ChEBI" id="CHEBI:173112"/>
        <dbReference type="EC" id="2.7.7.49"/>
    </reaction>
</comment>
<evidence type="ECO:0000256" key="5">
    <source>
        <dbReference type="ARBA" id="ARBA00022842"/>
    </source>
</evidence>
<dbReference type="NCBIfam" id="NF038233">
    <property type="entry name" value="retron_St85_RT"/>
    <property type="match status" value="1"/>
</dbReference>
<keyword evidence="12" id="KW-1185">Reference proteome</keyword>
<dbReference type="InterPro" id="IPR043502">
    <property type="entry name" value="DNA/RNA_pol_sf"/>
</dbReference>
<keyword evidence="4" id="KW-0479">Metal-binding</keyword>
<evidence type="ECO:0000256" key="1">
    <source>
        <dbReference type="ARBA" id="ARBA00012493"/>
    </source>
</evidence>
<protein>
    <recommendedName>
        <fullName evidence="1">RNA-directed DNA polymerase</fullName>
        <ecNumber evidence="1">2.7.7.49</ecNumber>
    </recommendedName>
</protein>
<comment type="similarity">
    <text evidence="8">Belongs to the bacterial reverse transcriptase family.</text>
</comment>
<dbReference type="AlphaFoldDB" id="A0A4R3HXQ0"/>
<feature type="domain" description="Reverse transcriptase" evidence="10">
    <location>
        <begin position="15"/>
        <end position="240"/>
    </location>
</feature>
<name>A0A4R3HXQ0_9GAMM</name>
<accession>A0A4R3HXQ0</accession>
<dbReference type="EC" id="2.7.7.49" evidence="1"/>
<dbReference type="RefSeq" id="WP_132703021.1">
    <property type="nucleotide sequence ID" value="NZ_SLZR01000017.1"/>
</dbReference>
<proteinExistence type="inferred from homology"/>
<dbReference type="PANTHER" id="PTHR34047:SF7">
    <property type="entry name" value="RNA-DIRECTED DNA POLYMERASE"/>
    <property type="match status" value="1"/>
</dbReference>
<dbReference type="InterPro" id="IPR000477">
    <property type="entry name" value="RT_dom"/>
</dbReference>
<evidence type="ECO:0000256" key="8">
    <source>
        <dbReference type="ARBA" id="ARBA00034120"/>
    </source>
</evidence>
<evidence type="ECO:0000259" key="10">
    <source>
        <dbReference type="PROSITE" id="PS50878"/>
    </source>
</evidence>
<dbReference type="GO" id="GO:0003964">
    <property type="term" value="F:RNA-directed DNA polymerase activity"/>
    <property type="evidence" value="ECO:0007669"/>
    <property type="project" value="UniProtKB-KW"/>
</dbReference>
<dbReference type="GO" id="GO:0046872">
    <property type="term" value="F:metal ion binding"/>
    <property type="evidence" value="ECO:0007669"/>
    <property type="project" value="UniProtKB-KW"/>
</dbReference>
<dbReference type="OrthoDB" id="7055795at2"/>
<evidence type="ECO:0000256" key="6">
    <source>
        <dbReference type="ARBA" id="ARBA00022918"/>
    </source>
</evidence>
<evidence type="ECO:0000313" key="11">
    <source>
        <dbReference type="EMBL" id="TCS38086.1"/>
    </source>
</evidence>
<dbReference type="CDD" id="cd03487">
    <property type="entry name" value="RT_Bac_retron_II"/>
    <property type="match status" value="1"/>
</dbReference>
<evidence type="ECO:0000256" key="3">
    <source>
        <dbReference type="ARBA" id="ARBA00022695"/>
    </source>
</evidence>
<dbReference type="GO" id="GO:0051607">
    <property type="term" value="P:defense response to virus"/>
    <property type="evidence" value="ECO:0007669"/>
    <property type="project" value="UniProtKB-KW"/>
</dbReference>
<gene>
    <name evidence="11" type="ORF">BCF53_11711</name>
</gene>
<dbReference type="PROSITE" id="PS50878">
    <property type="entry name" value="RT_POL"/>
    <property type="match status" value="1"/>
</dbReference>
<evidence type="ECO:0000256" key="2">
    <source>
        <dbReference type="ARBA" id="ARBA00022679"/>
    </source>
</evidence>
<dbReference type="InterPro" id="IPR000123">
    <property type="entry name" value="Reverse_transcriptase_msDNA"/>
</dbReference>
<keyword evidence="6 11" id="KW-0695">RNA-directed DNA polymerase</keyword>
<organism evidence="11 12">
    <name type="scientific">Reinekea marinisedimentorum</name>
    <dbReference type="NCBI Taxonomy" id="230495"/>
    <lineage>
        <taxon>Bacteria</taxon>
        <taxon>Pseudomonadati</taxon>
        <taxon>Pseudomonadota</taxon>
        <taxon>Gammaproteobacteria</taxon>
        <taxon>Oceanospirillales</taxon>
        <taxon>Saccharospirillaceae</taxon>
        <taxon>Reinekea</taxon>
    </lineage>
</organism>
<dbReference type="EMBL" id="SLZR01000017">
    <property type="protein sequence ID" value="TCS38086.1"/>
    <property type="molecule type" value="Genomic_DNA"/>
</dbReference>
<dbReference type="InterPro" id="IPR051083">
    <property type="entry name" value="GrpII_Intron_Splice-Mob/Def"/>
</dbReference>
<dbReference type="PRINTS" id="PR00866">
    <property type="entry name" value="RNADNAPOLMS"/>
</dbReference>
<evidence type="ECO:0000256" key="4">
    <source>
        <dbReference type="ARBA" id="ARBA00022723"/>
    </source>
</evidence>
<comment type="caution">
    <text evidence="11">The sequence shown here is derived from an EMBL/GenBank/DDBJ whole genome shotgun (WGS) entry which is preliminary data.</text>
</comment>
<evidence type="ECO:0000256" key="9">
    <source>
        <dbReference type="ARBA" id="ARBA00048173"/>
    </source>
</evidence>
<dbReference type="Proteomes" id="UP000295793">
    <property type="component" value="Unassembled WGS sequence"/>
</dbReference>
<dbReference type="GO" id="GO:0003723">
    <property type="term" value="F:RNA binding"/>
    <property type="evidence" value="ECO:0007669"/>
    <property type="project" value="InterPro"/>
</dbReference>
<evidence type="ECO:0000256" key="7">
    <source>
        <dbReference type="ARBA" id="ARBA00023118"/>
    </source>
</evidence>
<dbReference type="SUPFAM" id="SSF56672">
    <property type="entry name" value="DNA/RNA polymerases"/>
    <property type="match status" value="1"/>
</dbReference>
<reference evidence="11 12" key="1">
    <citation type="submission" date="2019-03" db="EMBL/GenBank/DDBJ databases">
        <title>Genomic Encyclopedia of Archaeal and Bacterial Type Strains, Phase II (KMG-II): from individual species to whole genera.</title>
        <authorList>
            <person name="Goeker M."/>
        </authorList>
    </citation>
    <scope>NUCLEOTIDE SEQUENCE [LARGE SCALE GENOMIC DNA]</scope>
    <source>
        <strain evidence="11 12">DSM 15388</strain>
    </source>
</reference>
<dbReference type="PANTHER" id="PTHR34047">
    <property type="entry name" value="NUCLEAR INTRON MATURASE 1, MITOCHONDRIAL-RELATED"/>
    <property type="match status" value="1"/>
</dbReference>